<organism evidence="1 2">
    <name type="scientific">Sphingobacterium alimentarium</name>
    <dbReference type="NCBI Taxonomy" id="797292"/>
    <lineage>
        <taxon>Bacteria</taxon>
        <taxon>Pseudomonadati</taxon>
        <taxon>Bacteroidota</taxon>
        <taxon>Sphingobacteriia</taxon>
        <taxon>Sphingobacteriales</taxon>
        <taxon>Sphingobacteriaceae</taxon>
        <taxon>Sphingobacterium</taxon>
    </lineage>
</organism>
<comment type="caution">
    <text evidence="1">The sequence shown here is derived from an EMBL/GenBank/DDBJ whole genome shotgun (WGS) entry which is preliminary data.</text>
</comment>
<dbReference type="OrthoDB" id="6402335at2"/>
<keyword evidence="2" id="KW-1185">Reference proteome</keyword>
<sequence>MKFDVHKSNSYNDQLNIIQSNYLDLGTHGLKENCRIMKYTDSVYVNAILRYPKFWNSLRTKTQSLEADKNRIKKYLKNFKKLYPNSQSANLYLCIGLGNSGGGKPINKNLVIGFELAFSDSTINTSEYQSQKKRLI</sequence>
<accession>A0A4R3VYA9</accession>
<evidence type="ECO:0000313" key="2">
    <source>
        <dbReference type="Proteomes" id="UP000295197"/>
    </source>
</evidence>
<dbReference type="Proteomes" id="UP000295197">
    <property type="component" value="Unassembled WGS sequence"/>
</dbReference>
<gene>
    <name evidence="1" type="ORF">EDC17_10142</name>
</gene>
<dbReference type="RefSeq" id="WP_132777348.1">
    <property type="nucleotide sequence ID" value="NZ_SMBZ01000014.1"/>
</dbReference>
<name>A0A4R3VYA9_9SPHI</name>
<dbReference type="EMBL" id="SMBZ01000014">
    <property type="protein sequence ID" value="TCV15167.1"/>
    <property type="molecule type" value="Genomic_DNA"/>
</dbReference>
<proteinExistence type="predicted"/>
<dbReference type="AlphaFoldDB" id="A0A4R3VYA9"/>
<protein>
    <submittedName>
        <fullName evidence="1">Uncharacterized protein</fullName>
    </submittedName>
</protein>
<reference evidence="1 2" key="1">
    <citation type="submission" date="2019-03" db="EMBL/GenBank/DDBJ databases">
        <title>Genomic Encyclopedia of Type Strains, Phase IV (KMG-IV): sequencing the most valuable type-strain genomes for metagenomic binning, comparative biology and taxonomic classification.</title>
        <authorList>
            <person name="Goeker M."/>
        </authorList>
    </citation>
    <scope>NUCLEOTIDE SEQUENCE [LARGE SCALE GENOMIC DNA]</scope>
    <source>
        <strain evidence="1 2">DSM 22362</strain>
    </source>
</reference>
<evidence type="ECO:0000313" key="1">
    <source>
        <dbReference type="EMBL" id="TCV15167.1"/>
    </source>
</evidence>